<keyword evidence="8" id="KW-0811">Translocation</keyword>
<keyword evidence="6" id="KW-0653">Protein transport</keyword>
<keyword evidence="7 11" id="KW-1133">Transmembrane helix</keyword>
<evidence type="ECO:0000313" key="12">
    <source>
        <dbReference type="EMBL" id="KAK9824477.1"/>
    </source>
</evidence>
<evidence type="ECO:0000256" key="9">
    <source>
        <dbReference type="ARBA" id="ARBA00023136"/>
    </source>
</evidence>
<dbReference type="InterPro" id="IPR016482">
    <property type="entry name" value="SecG/Sec61-beta/Sbh"/>
</dbReference>
<evidence type="ECO:0008006" key="14">
    <source>
        <dbReference type="Google" id="ProtNLM"/>
    </source>
</evidence>
<comment type="subcellular location">
    <subcellularLocation>
        <location evidence="1">Endoplasmic reticulum membrane</location>
        <topology evidence="1">Single-pass membrane protein</topology>
    </subcellularLocation>
</comment>
<feature type="compositionally biased region" description="Polar residues" evidence="10">
    <location>
        <begin position="1"/>
        <end position="12"/>
    </location>
</feature>
<organism evidence="12 13">
    <name type="scientific">[Myrmecia] bisecta</name>
    <dbReference type="NCBI Taxonomy" id="41462"/>
    <lineage>
        <taxon>Eukaryota</taxon>
        <taxon>Viridiplantae</taxon>
        <taxon>Chlorophyta</taxon>
        <taxon>core chlorophytes</taxon>
        <taxon>Trebouxiophyceae</taxon>
        <taxon>Trebouxiales</taxon>
        <taxon>Trebouxiaceae</taxon>
        <taxon>Myrmecia</taxon>
    </lineage>
</organism>
<feature type="compositionally biased region" description="Gly residues" evidence="10">
    <location>
        <begin position="43"/>
        <end position="54"/>
    </location>
</feature>
<evidence type="ECO:0000256" key="5">
    <source>
        <dbReference type="ARBA" id="ARBA00022824"/>
    </source>
</evidence>
<comment type="caution">
    <text evidence="12">The sequence shown here is derived from an EMBL/GenBank/DDBJ whole genome shotgun (WGS) entry which is preliminary data.</text>
</comment>
<evidence type="ECO:0000256" key="3">
    <source>
        <dbReference type="ARBA" id="ARBA00022448"/>
    </source>
</evidence>
<evidence type="ECO:0000256" key="10">
    <source>
        <dbReference type="SAM" id="MobiDB-lite"/>
    </source>
</evidence>
<feature type="region of interest" description="Disordered" evidence="10">
    <location>
        <begin position="1"/>
        <end position="54"/>
    </location>
</feature>
<evidence type="ECO:0000256" key="8">
    <source>
        <dbReference type="ARBA" id="ARBA00023010"/>
    </source>
</evidence>
<dbReference type="Pfam" id="PF03911">
    <property type="entry name" value="Sec61_beta"/>
    <property type="match status" value="1"/>
</dbReference>
<sequence length="102" mass="10122">MAKGTAASQATTIVPRGAGPRATTNAPTTAAGLRRRAPSQRSSGGGGGAMTRGGGGGGGFGMNFYTDDSPGLKISPVLVMTMSVAFIAFVTILHVIGKLRGN</sequence>
<feature type="transmembrane region" description="Helical" evidence="11">
    <location>
        <begin position="74"/>
        <end position="96"/>
    </location>
</feature>
<proteinExistence type="inferred from homology"/>
<comment type="similarity">
    <text evidence="2">Belongs to the SEC61-beta family.</text>
</comment>
<keyword evidence="13" id="KW-1185">Reference proteome</keyword>
<gene>
    <name evidence="12" type="ORF">WJX72_010657</name>
</gene>
<protein>
    <recommendedName>
        <fullName evidence="14">Protein transport protein Sec61 subunit beta</fullName>
    </recommendedName>
</protein>
<keyword evidence="3" id="KW-0813">Transport</keyword>
<dbReference type="GO" id="GO:0005784">
    <property type="term" value="C:Sec61 translocon complex"/>
    <property type="evidence" value="ECO:0007669"/>
    <property type="project" value="InterPro"/>
</dbReference>
<evidence type="ECO:0000256" key="4">
    <source>
        <dbReference type="ARBA" id="ARBA00022692"/>
    </source>
</evidence>
<evidence type="ECO:0000256" key="2">
    <source>
        <dbReference type="ARBA" id="ARBA00006103"/>
    </source>
</evidence>
<evidence type="ECO:0000256" key="11">
    <source>
        <dbReference type="SAM" id="Phobius"/>
    </source>
</evidence>
<feature type="compositionally biased region" description="Low complexity" evidence="10">
    <location>
        <begin position="17"/>
        <end position="32"/>
    </location>
</feature>
<dbReference type="GO" id="GO:0006886">
    <property type="term" value="P:intracellular protein transport"/>
    <property type="evidence" value="ECO:0007669"/>
    <property type="project" value="InterPro"/>
</dbReference>
<dbReference type="Proteomes" id="UP001489004">
    <property type="component" value="Unassembled WGS sequence"/>
</dbReference>
<name>A0AAW1QTQ9_9CHLO</name>
<keyword evidence="5" id="KW-0256">Endoplasmic reticulum</keyword>
<evidence type="ECO:0000313" key="13">
    <source>
        <dbReference type="Proteomes" id="UP001489004"/>
    </source>
</evidence>
<dbReference type="AlphaFoldDB" id="A0AAW1QTQ9"/>
<dbReference type="PANTHER" id="PTHR13509">
    <property type="entry name" value="SEC61 SUBUNIT BETA"/>
    <property type="match status" value="1"/>
</dbReference>
<dbReference type="EMBL" id="JALJOR010000002">
    <property type="protein sequence ID" value="KAK9824477.1"/>
    <property type="molecule type" value="Genomic_DNA"/>
</dbReference>
<evidence type="ECO:0000256" key="6">
    <source>
        <dbReference type="ARBA" id="ARBA00022927"/>
    </source>
</evidence>
<keyword evidence="9 11" id="KW-0472">Membrane</keyword>
<reference evidence="12 13" key="1">
    <citation type="journal article" date="2024" name="Nat. Commun.">
        <title>Phylogenomics reveals the evolutionary origins of lichenization in chlorophyte algae.</title>
        <authorList>
            <person name="Puginier C."/>
            <person name="Libourel C."/>
            <person name="Otte J."/>
            <person name="Skaloud P."/>
            <person name="Haon M."/>
            <person name="Grisel S."/>
            <person name="Petersen M."/>
            <person name="Berrin J.G."/>
            <person name="Delaux P.M."/>
            <person name="Dal Grande F."/>
            <person name="Keller J."/>
        </authorList>
    </citation>
    <scope>NUCLEOTIDE SEQUENCE [LARGE SCALE GENOMIC DNA]</scope>
    <source>
        <strain evidence="12 13">SAG 2043</strain>
    </source>
</reference>
<evidence type="ECO:0000256" key="1">
    <source>
        <dbReference type="ARBA" id="ARBA00004389"/>
    </source>
</evidence>
<accession>A0AAW1QTQ9</accession>
<keyword evidence="4 11" id="KW-0812">Transmembrane</keyword>
<evidence type="ECO:0000256" key="7">
    <source>
        <dbReference type="ARBA" id="ARBA00022989"/>
    </source>
</evidence>
<dbReference type="InterPro" id="IPR030671">
    <property type="entry name" value="Sec61-beta/Sbh"/>
</dbReference>